<dbReference type="AlphaFoldDB" id="D3DXZ5"/>
<organism evidence="1 2">
    <name type="scientific">Cupriavidus metallidurans (strain ATCC 43123 / DSM 2839 / NBRC 102507 / CH34)</name>
    <name type="common">Ralstonia metallidurans</name>
    <dbReference type="NCBI Taxonomy" id="266264"/>
    <lineage>
        <taxon>Bacteria</taxon>
        <taxon>Pseudomonadati</taxon>
        <taxon>Pseudomonadota</taxon>
        <taxon>Betaproteobacteria</taxon>
        <taxon>Burkholderiales</taxon>
        <taxon>Burkholderiaceae</taxon>
        <taxon>Cupriavidus</taxon>
    </lineage>
</organism>
<protein>
    <submittedName>
        <fullName evidence="1">Uncharacterized protein</fullName>
    </submittedName>
</protein>
<reference evidence="2" key="1">
    <citation type="journal article" date="2010" name="PLoS ONE">
        <title>The complete genome sequence of Cupriavidus metallidurans strain CH34, a master survivalist in harsh and anthropogenic environments.</title>
        <authorList>
            <person name="Janssen P.J."/>
            <person name="Van Houdt R."/>
            <person name="Moors H."/>
            <person name="Monsieurs P."/>
            <person name="Morin N."/>
            <person name="Michaux A."/>
            <person name="Benotmane M.A."/>
            <person name="Leys N."/>
            <person name="Vallaeys T."/>
            <person name="Lapidus A."/>
            <person name="Monchy S."/>
            <person name="Medigue C."/>
            <person name="Taghavi S."/>
            <person name="McCorkle S."/>
            <person name="Dunn J."/>
            <person name="van der Lelie D."/>
            <person name="Mergeay M."/>
        </authorList>
    </citation>
    <scope>NUCLEOTIDE SEQUENCE [LARGE SCALE GENOMIC DNA]</scope>
    <source>
        <strain evidence="2">ATCC 43123 / DSM 2839 / NBRC 102507 / CH34</strain>
    </source>
</reference>
<dbReference type="KEGG" id="rme:Rmet_6559"/>
<dbReference type="HOGENOM" id="CLU_2790982_0_0_4"/>
<name>D3DXZ5_CUPMC</name>
<evidence type="ECO:0000313" key="1">
    <source>
        <dbReference type="EMBL" id="ADC45165.1"/>
    </source>
</evidence>
<proteinExistence type="predicted"/>
<evidence type="ECO:0000313" key="2">
    <source>
        <dbReference type="Proteomes" id="UP000002429"/>
    </source>
</evidence>
<dbReference type="STRING" id="266264.Rmet_6559"/>
<keyword evidence="2" id="KW-1185">Reference proteome</keyword>
<accession>D3DXZ5</accession>
<dbReference type="Proteomes" id="UP000002429">
    <property type="component" value="Chromosome"/>
</dbReference>
<sequence>MILLRRTIRDLLQVPDHVTGCFSFVTTPTTLLVVANMPQRAISDGGGTPRCENAPHTARKPMFNRLQI</sequence>
<gene>
    <name evidence="1" type="ordered locus">Rmet_6559</name>
</gene>
<dbReference type="EMBL" id="CP000352">
    <property type="protein sequence ID" value="ADC45165.1"/>
    <property type="molecule type" value="Genomic_DNA"/>
</dbReference>